<dbReference type="Gene3D" id="3.60.20.30">
    <property type="entry name" value="(Glycosyl)asparaginase"/>
    <property type="match status" value="1"/>
</dbReference>
<protein>
    <submittedName>
        <fullName evidence="2">Uncharacterized protein</fullName>
    </submittedName>
</protein>
<dbReference type="RefSeq" id="XP_024319722.1">
    <property type="nucleotide sequence ID" value="XM_024472728.1"/>
</dbReference>
<evidence type="ECO:0000313" key="2">
    <source>
        <dbReference type="EMBL" id="OAF54416.1"/>
    </source>
</evidence>
<gene>
    <name evidence="2" type="ORF">VC83_09284</name>
</gene>
<dbReference type="OrthoDB" id="2262349at2759"/>
<feature type="compositionally biased region" description="Basic and acidic residues" evidence="1">
    <location>
        <begin position="128"/>
        <end position="143"/>
    </location>
</feature>
<accession>A0A176ZWW4</accession>
<dbReference type="EMBL" id="KV441424">
    <property type="protein sequence ID" value="OAF54416.1"/>
    <property type="molecule type" value="Genomic_DNA"/>
</dbReference>
<dbReference type="InterPro" id="IPR029055">
    <property type="entry name" value="Ntn_hydrolases_N"/>
</dbReference>
<dbReference type="Proteomes" id="UP000077154">
    <property type="component" value="Unassembled WGS sequence"/>
</dbReference>
<proteinExistence type="predicted"/>
<name>A0A176ZWW4_9PEZI</name>
<dbReference type="SUPFAM" id="SSF56235">
    <property type="entry name" value="N-terminal nucleophile aminohydrolases (Ntn hydrolases)"/>
    <property type="match status" value="1"/>
</dbReference>
<sequence>MGISGTGNGDSFLRTNAVRTVSAIAKYRGDGSTTSLGEALREVTGPGGELQKSAGKRWKKTGEGEGGMIGIECAVVKGPDGEVRGTGAYVLAEYNCGGMFRATVNEDGKAVARVWNEGQYEGLGGYENEGKEYDPRDLKREKA</sequence>
<dbReference type="GeneID" id="36292320"/>
<dbReference type="VEuPathDB" id="FungiDB:GMDG_07337"/>
<reference evidence="2" key="1">
    <citation type="submission" date="2016-03" db="EMBL/GenBank/DDBJ databases">
        <title>Updated assembly of Pseudogymnoascus destructans, the fungus causing white-nose syndrome of bats.</title>
        <authorList>
            <person name="Palmer J.M."/>
            <person name="Drees K.P."/>
            <person name="Foster J.T."/>
            <person name="Lindner D.L."/>
        </authorList>
    </citation>
    <scope>NUCLEOTIDE SEQUENCE [LARGE SCALE GENOMIC DNA]</scope>
    <source>
        <strain evidence="2">20631-21</strain>
    </source>
</reference>
<dbReference type="AlphaFoldDB" id="A0A176ZWW4"/>
<dbReference type="eggNOG" id="KOG1592">
    <property type="taxonomic scope" value="Eukaryota"/>
</dbReference>
<organism evidence="2">
    <name type="scientific">Pseudogymnoascus destructans</name>
    <dbReference type="NCBI Taxonomy" id="655981"/>
    <lineage>
        <taxon>Eukaryota</taxon>
        <taxon>Fungi</taxon>
        <taxon>Dikarya</taxon>
        <taxon>Ascomycota</taxon>
        <taxon>Pezizomycotina</taxon>
        <taxon>Leotiomycetes</taxon>
        <taxon>Thelebolales</taxon>
        <taxon>Thelebolaceae</taxon>
        <taxon>Pseudogymnoascus</taxon>
    </lineage>
</organism>
<feature type="region of interest" description="Disordered" evidence="1">
    <location>
        <begin position="121"/>
        <end position="143"/>
    </location>
</feature>
<evidence type="ECO:0000256" key="1">
    <source>
        <dbReference type="SAM" id="MobiDB-lite"/>
    </source>
</evidence>